<reference evidence="2" key="2">
    <citation type="submission" date="2020-08" db="EMBL/GenBank/DDBJ databases">
        <authorList>
            <person name="Shumante A."/>
            <person name="Zimin A.V."/>
            <person name="Puiu D."/>
            <person name="Salzberg S.L."/>
        </authorList>
    </citation>
    <scope>NUCLEOTIDE SEQUENCE</scope>
    <source>
        <strain evidence="2">WC2-LM</strain>
        <tissue evidence="2">Liver</tissue>
    </source>
</reference>
<reference evidence="3 4" key="1">
    <citation type="submission" date="2019-04" db="EMBL/GenBank/DDBJ databases">
        <authorList>
            <person name="Alioto T."/>
            <person name="Alioto T."/>
        </authorList>
    </citation>
    <scope>NUCLEOTIDE SEQUENCE [LARGE SCALE GENOMIC DNA]</scope>
</reference>
<feature type="region of interest" description="Disordered" evidence="1">
    <location>
        <begin position="1"/>
        <end position="28"/>
    </location>
</feature>
<organism evidence="3 4">
    <name type="scientific">Marmota monax</name>
    <name type="common">Woodchuck</name>
    <dbReference type="NCBI Taxonomy" id="9995"/>
    <lineage>
        <taxon>Eukaryota</taxon>
        <taxon>Metazoa</taxon>
        <taxon>Chordata</taxon>
        <taxon>Craniata</taxon>
        <taxon>Vertebrata</taxon>
        <taxon>Euteleostomi</taxon>
        <taxon>Mammalia</taxon>
        <taxon>Eutheria</taxon>
        <taxon>Euarchontoglires</taxon>
        <taxon>Glires</taxon>
        <taxon>Rodentia</taxon>
        <taxon>Sciuromorpha</taxon>
        <taxon>Sciuridae</taxon>
        <taxon>Xerinae</taxon>
        <taxon>Marmotini</taxon>
        <taxon>Marmota</taxon>
    </lineage>
</organism>
<gene>
    <name evidence="2" type="ORF">GHT09_001988</name>
    <name evidence="3" type="ORF">MONAX_5E006311</name>
</gene>
<feature type="compositionally biased region" description="Basic and acidic residues" evidence="1">
    <location>
        <begin position="1"/>
        <end position="13"/>
    </location>
</feature>
<evidence type="ECO:0000313" key="3">
    <source>
        <dbReference type="EMBL" id="VTJ73836.1"/>
    </source>
</evidence>
<dbReference type="Proteomes" id="UP000662637">
    <property type="component" value="Unassembled WGS sequence"/>
</dbReference>
<dbReference type="EMBL" id="WJEC01007835">
    <property type="protein sequence ID" value="KAF7466699.1"/>
    <property type="molecule type" value="Genomic_DNA"/>
</dbReference>
<evidence type="ECO:0000256" key="1">
    <source>
        <dbReference type="SAM" id="MobiDB-lite"/>
    </source>
</evidence>
<evidence type="ECO:0000313" key="4">
    <source>
        <dbReference type="Proteomes" id="UP000335636"/>
    </source>
</evidence>
<dbReference type="EMBL" id="CABDUW010000702">
    <property type="protein sequence ID" value="VTJ73836.1"/>
    <property type="molecule type" value="Genomic_DNA"/>
</dbReference>
<accession>A0A5E4BX83</accession>
<evidence type="ECO:0000313" key="2">
    <source>
        <dbReference type="EMBL" id="KAF7466699.1"/>
    </source>
</evidence>
<dbReference type="Proteomes" id="UP000335636">
    <property type="component" value="Unassembled WGS sequence"/>
</dbReference>
<dbReference type="AlphaFoldDB" id="A0A5E4BX83"/>
<proteinExistence type="predicted"/>
<protein>
    <submittedName>
        <fullName evidence="3">Uncharacterized protein</fullName>
    </submittedName>
</protein>
<name>A0A5E4BX83_MARMO</name>
<sequence>MPNKTKKEKEPPKPGKSGKSSKEGQDTVESECYCLGAGATELKLPLKNTEILGPSLLPHKETRGSMAH</sequence>
<keyword evidence="4" id="KW-1185">Reference proteome</keyword>